<organism evidence="1 2">
    <name type="scientific">Candidatus Cryptobacteroides avicola</name>
    <dbReference type="NCBI Taxonomy" id="2840757"/>
    <lineage>
        <taxon>Bacteria</taxon>
        <taxon>Pseudomonadati</taxon>
        <taxon>Bacteroidota</taxon>
        <taxon>Bacteroidia</taxon>
        <taxon>Bacteroidales</taxon>
        <taxon>Candidatus Cryptobacteroides</taxon>
    </lineage>
</organism>
<proteinExistence type="predicted"/>
<comment type="caution">
    <text evidence="1">The sequence shown here is derived from an EMBL/GenBank/DDBJ whole genome shotgun (WGS) entry which is preliminary data.</text>
</comment>
<gene>
    <name evidence="1" type="ORF">IAB75_01560</name>
</gene>
<dbReference type="Proteomes" id="UP000725002">
    <property type="component" value="Unassembled WGS sequence"/>
</dbReference>
<dbReference type="EMBL" id="JADILV010000011">
    <property type="protein sequence ID" value="MBO8482795.1"/>
    <property type="molecule type" value="Genomic_DNA"/>
</dbReference>
<protein>
    <submittedName>
        <fullName evidence="1">Uncharacterized protein</fullName>
    </submittedName>
</protein>
<evidence type="ECO:0000313" key="1">
    <source>
        <dbReference type="EMBL" id="MBO8482795.1"/>
    </source>
</evidence>
<accession>A0A940DQG5</accession>
<evidence type="ECO:0000313" key="2">
    <source>
        <dbReference type="Proteomes" id="UP000725002"/>
    </source>
</evidence>
<reference evidence="1" key="1">
    <citation type="submission" date="2020-10" db="EMBL/GenBank/DDBJ databases">
        <authorList>
            <person name="Gilroy R."/>
        </authorList>
    </citation>
    <scope>NUCLEOTIDE SEQUENCE</scope>
    <source>
        <strain evidence="1">G3-8215</strain>
    </source>
</reference>
<sequence length="54" mass="6139">MEIIVKEGRNTYSVLLEEDVSVNETIDEIMYLMSIVFSEEQVNQAVSDIAMKLA</sequence>
<name>A0A940DQG5_9BACT</name>
<reference evidence="1" key="2">
    <citation type="journal article" date="2021" name="PeerJ">
        <title>Extensive microbial diversity within the chicken gut microbiome revealed by metagenomics and culture.</title>
        <authorList>
            <person name="Gilroy R."/>
            <person name="Ravi A."/>
            <person name="Getino M."/>
            <person name="Pursley I."/>
            <person name="Horton D.L."/>
            <person name="Alikhan N.F."/>
            <person name="Baker D."/>
            <person name="Gharbi K."/>
            <person name="Hall N."/>
            <person name="Watson M."/>
            <person name="Adriaenssens E.M."/>
            <person name="Foster-Nyarko E."/>
            <person name="Jarju S."/>
            <person name="Secka A."/>
            <person name="Antonio M."/>
            <person name="Oren A."/>
            <person name="Chaudhuri R.R."/>
            <person name="La Ragione R."/>
            <person name="Hildebrand F."/>
            <person name="Pallen M.J."/>
        </authorList>
    </citation>
    <scope>NUCLEOTIDE SEQUENCE</scope>
    <source>
        <strain evidence="1">G3-8215</strain>
    </source>
</reference>
<dbReference type="AlphaFoldDB" id="A0A940DQG5"/>